<evidence type="ECO:0000256" key="1">
    <source>
        <dbReference type="SAM" id="Phobius"/>
    </source>
</evidence>
<organism evidence="2 3">
    <name type="scientific">Desulfosarcina alkanivorans</name>
    <dbReference type="NCBI Taxonomy" id="571177"/>
    <lineage>
        <taxon>Bacteria</taxon>
        <taxon>Pseudomonadati</taxon>
        <taxon>Thermodesulfobacteriota</taxon>
        <taxon>Desulfobacteria</taxon>
        <taxon>Desulfobacterales</taxon>
        <taxon>Desulfosarcinaceae</taxon>
        <taxon>Desulfosarcina</taxon>
    </lineage>
</organism>
<gene>
    <name evidence="2" type="ORF">DSCA_10630</name>
</gene>
<keyword evidence="3" id="KW-1185">Reference proteome</keyword>
<keyword evidence="1" id="KW-0472">Membrane</keyword>
<sequence length="60" mass="6897">MSMLKAIPVLVAALFLGNWFLREARKAKMAGKPWYAPYLTIPGILIIVAFMIPVYLRFFH</sequence>
<evidence type="ECO:0000313" key="2">
    <source>
        <dbReference type="EMBL" id="BBO67133.1"/>
    </source>
</evidence>
<accession>A0A5K7YEY2</accession>
<dbReference type="EMBL" id="AP021874">
    <property type="protein sequence ID" value="BBO67133.1"/>
    <property type="molecule type" value="Genomic_DNA"/>
</dbReference>
<dbReference type="RefSeq" id="WP_155315419.1">
    <property type="nucleotide sequence ID" value="NZ_AP021874.1"/>
</dbReference>
<dbReference type="AlphaFoldDB" id="A0A5K7YEY2"/>
<keyword evidence="1" id="KW-0812">Transmembrane</keyword>
<keyword evidence="1" id="KW-1133">Transmembrane helix</keyword>
<reference evidence="2 3" key="1">
    <citation type="submission" date="2019-11" db="EMBL/GenBank/DDBJ databases">
        <title>Comparative genomics of hydrocarbon-degrading Desulfosarcina strains.</title>
        <authorList>
            <person name="Watanabe M."/>
            <person name="Kojima H."/>
            <person name="Fukui M."/>
        </authorList>
    </citation>
    <scope>NUCLEOTIDE SEQUENCE [LARGE SCALE GENOMIC DNA]</scope>
    <source>
        <strain evidence="2 3">PL12</strain>
    </source>
</reference>
<name>A0A5K7YEY2_9BACT</name>
<proteinExistence type="predicted"/>
<dbReference type="Proteomes" id="UP000427906">
    <property type="component" value="Chromosome"/>
</dbReference>
<protein>
    <submittedName>
        <fullName evidence="2">Uncharacterized protein</fullName>
    </submittedName>
</protein>
<dbReference type="KEGG" id="dalk:DSCA_10630"/>
<dbReference type="OrthoDB" id="5421873at2"/>
<evidence type="ECO:0000313" key="3">
    <source>
        <dbReference type="Proteomes" id="UP000427906"/>
    </source>
</evidence>
<feature type="transmembrane region" description="Helical" evidence="1">
    <location>
        <begin position="34"/>
        <end position="56"/>
    </location>
</feature>